<dbReference type="AlphaFoldDB" id="A0AAX4L4J3"/>
<name>A0AAX4L4J3_9CREN</name>
<reference evidence="1 2" key="1">
    <citation type="submission" date="2024-02" db="EMBL/GenBank/DDBJ databases">
        <title>STSV induces naive adaptation in Sulfolobus.</title>
        <authorList>
            <person name="Xiang X."/>
            <person name="Song M."/>
        </authorList>
    </citation>
    <scope>NUCLEOTIDE SEQUENCE [LARGE SCALE GENOMIC DNA]</scope>
    <source>
        <strain evidence="1 2">RT2</strain>
    </source>
</reference>
<organism evidence="1 2">
    <name type="scientific">Sulfolobus tengchongensis</name>
    <dbReference type="NCBI Taxonomy" id="207809"/>
    <lineage>
        <taxon>Archaea</taxon>
        <taxon>Thermoproteota</taxon>
        <taxon>Thermoprotei</taxon>
        <taxon>Sulfolobales</taxon>
        <taxon>Sulfolobaceae</taxon>
        <taxon>Sulfolobus</taxon>
    </lineage>
</organism>
<proteinExistence type="predicted"/>
<evidence type="ECO:0000313" key="1">
    <source>
        <dbReference type="EMBL" id="WWQ61121.1"/>
    </source>
</evidence>
<accession>A0AAX4L4J3</accession>
<gene>
    <name evidence="1" type="ORF">V6M85_03300</name>
</gene>
<evidence type="ECO:0000313" key="2">
    <source>
        <dbReference type="Proteomes" id="UP001432202"/>
    </source>
</evidence>
<dbReference type="EMBL" id="CP146016">
    <property type="protein sequence ID" value="WWQ61121.1"/>
    <property type="molecule type" value="Genomic_DNA"/>
</dbReference>
<protein>
    <submittedName>
        <fullName evidence="1">Uncharacterized protein</fullName>
    </submittedName>
</protein>
<sequence length="96" mass="11063">MLVNDGSLQYFSNPVKFSEFLKAKPFIIISDKKVSMKKMKDLYDAFTIVIKRDDIQEWENFTEMARLISTYASALVACEGRNRNKCDAVDALLLFI</sequence>
<keyword evidence="2" id="KW-1185">Reference proteome</keyword>
<dbReference type="RefSeq" id="WP_338602951.1">
    <property type="nucleotide sequence ID" value="NZ_CP146016.1"/>
</dbReference>
<dbReference type="Proteomes" id="UP001432202">
    <property type="component" value="Chromosome"/>
</dbReference>
<dbReference type="GeneID" id="89335762"/>